<dbReference type="EMBL" id="LKCN02000004">
    <property type="protein sequence ID" value="RCI14288.1"/>
    <property type="molecule type" value="Genomic_DNA"/>
</dbReference>
<evidence type="ECO:0000313" key="3">
    <source>
        <dbReference type="Proteomes" id="UP000253664"/>
    </source>
</evidence>
<reference evidence="2 3" key="1">
    <citation type="journal article" date="2015" name="BMC Genomics">
        <title>Insights from the genome of Ophiocordyceps polyrhachis-furcata to pathogenicity and host specificity in insect fungi.</title>
        <authorList>
            <person name="Wichadakul D."/>
            <person name="Kobmoo N."/>
            <person name="Ingsriswang S."/>
            <person name="Tangphatsornruang S."/>
            <person name="Chantasingh D."/>
            <person name="Luangsa-ard J.J."/>
            <person name="Eurwilaichitr L."/>
        </authorList>
    </citation>
    <scope>NUCLEOTIDE SEQUENCE [LARGE SCALE GENOMIC DNA]</scope>
    <source>
        <strain evidence="2 3">BCC 54312</strain>
    </source>
</reference>
<gene>
    <name evidence="2" type="ORF">L249_6113</name>
</gene>
<organism evidence="2 3">
    <name type="scientific">Ophiocordyceps polyrhachis-furcata BCC 54312</name>
    <dbReference type="NCBI Taxonomy" id="1330021"/>
    <lineage>
        <taxon>Eukaryota</taxon>
        <taxon>Fungi</taxon>
        <taxon>Dikarya</taxon>
        <taxon>Ascomycota</taxon>
        <taxon>Pezizomycotina</taxon>
        <taxon>Sordariomycetes</taxon>
        <taxon>Hypocreomycetidae</taxon>
        <taxon>Hypocreales</taxon>
        <taxon>Ophiocordycipitaceae</taxon>
        <taxon>Ophiocordyceps</taxon>
    </lineage>
</organism>
<feature type="region of interest" description="Disordered" evidence="1">
    <location>
        <begin position="97"/>
        <end position="140"/>
    </location>
</feature>
<evidence type="ECO:0000313" key="2">
    <source>
        <dbReference type="EMBL" id="RCI14288.1"/>
    </source>
</evidence>
<feature type="region of interest" description="Disordered" evidence="1">
    <location>
        <begin position="155"/>
        <end position="174"/>
    </location>
</feature>
<feature type="compositionally biased region" description="Pro residues" evidence="1">
    <location>
        <begin position="124"/>
        <end position="133"/>
    </location>
</feature>
<dbReference type="Proteomes" id="UP000253664">
    <property type="component" value="Unassembled WGS sequence"/>
</dbReference>
<name>A0A367LIN0_9HYPO</name>
<sequence>MQMSSKGSLGRAAAAKQLAFKPLSLHLFLDDLRGRRSRFPVVVVVVVVTKRTIHNPWPSPVMIRSETLTGPMHESPSHLSSTSTDILSLPPTRASLEMLSEKESRTKESQESLTRSRIYCTPPDSSPPTPPFQSPSDPMSALKHLTKSLVRLAGPGLGPGPVSEQSSKPFPPFVPGTGEEKEAWLRLYLNRERGNPRSPGNNAFRSLVPHDLVIPWLGILVDGVRKRRCLLFFLTWLYGFPTFDLVLWLSNPASPVDEYGLIHTLSPRLMKWDKTALLTSICHAALHRSTNKIEEKINRFLVGGDGFGPSTSAYVPANPIRPKAAAFNIHLYPSTVPIHDQAK</sequence>
<evidence type="ECO:0000256" key="1">
    <source>
        <dbReference type="SAM" id="MobiDB-lite"/>
    </source>
</evidence>
<comment type="caution">
    <text evidence="2">The sequence shown here is derived from an EMBL/GenBank/DDBJ whole genome shotgun (WGS) entry which is preliminary data.</text>
</comment>
<accession>A0A367LIN0</accession>
<proteinExistence type="predicted"/>
<keyword evidence="3" id="KW-1185">Reference proteome</keyword>
<feature type="compositionally biased region" description="Basic and acidic residues" evidence="1">
    <location>
        <begin position="99"/>
        <end position="110"/>
    </location>
</feature>
<protein>
    <submittedName>
        <fullName evidence="2">Uncharacterized protein</fullName>
    </submittedName>
</protein>
<dbReference type="AlphaFoldDB" id="A0A367LIN0"/>